<dbReference type="InterPro" id="IPR013783">
    <property type="entry name" value="Ig-like_fold"/>
</dbReference>
<evidence type="ECO:0000313" key="10">
    <source>
        <dbReference type="Proteomes" id="UP001187471"/>
    </source>
</evidence>
<dbReference type="GO" id="GO:0046556">
    <property type="term" value="F:alpha-L-arabinofuranosidase activity"/>
    <property type="evidence" value="ECO:0007669"/>
    <property type="project" value="TreeGrafter"/>
</dbReference>
<keyword evidence="10" id="KW-1185">Reference proteome</keyword>
<dbReference type="Pfam" id="PF01915">
    <property type="entry name" value="Glyco_hydro_3_C"/>
    <property type="match status" value="2"/>
</dbReference>
<dbReference type="Pfam" id="PF14310">
    <property type="entry name" value="Fn3-like"/>
    <property type="match status" value="2"/>
</dbReference>
<dbReference type="EMBL" id="JAVXUO010000741">
    <property type="protein sequence ID" value="KAK2989427.1"/>
    <property type="molecule type" value="Genomic_DNA"/>
</dbReference>
<dbReference type="GO" id="GO:0031222">
    <property type="term" value="P:arabinan catabolic process"/>
    <property type="evidence" value="ECO:0007669"/>
    <property type="project" value="TreeGrafter"/>
</dbReference>
<dbReference type="InterPro" id="IPR036881">
    <property type="entry name" value="Glyco_hydro_3_C_sf"/>
</dbReference>
<dbReference type="PRINTS" id="PR00133">
    <property type="entry name" value="GLHYDRLASE3"/>
</dbReference>
<keyword evidence="6" id="KW-0325">Glycoprotein</keyword>
<dbReference type="InterPro" id="IPR036962">
    <property type="entry name" value="Glyco_hydro_3_N_sf"/>
</dbReference>
<dbReference type="Gene3D" id="3.20.20.300">
    <property type="entry name" value="Glycoside hydrolase, family 3, N-terminal domain"/>
    <property type="match status" value="1"/>
</dbReference>
<dbReference type="SUPFAM" id="SSF51445">
    <property type="entry name" value="(Trans)glycosidases"/>
    <property type="match status" value="1"/>
</dbReference>
<comment type="subcellular location">
    <subcellularLocation>
        <location evidence="1">Secreted</location>
    </subcellularLocation>
</comment>
<dbReference type="Pfam" id="PF00933">
    <property type="entry name" value="Glyco_hydro_3"/>
    <property type="match status" value="1"/>
</dbReference>
<protein>
    <recommendedName>
        <fullName evidence="8">Fibronectin type III-like domain-containing protein</fullName>
    </recommendedName>
</protein>
<dbReference type="SMART" id="SM01217">
    <property type="entry name" value="Fn3_like"/>
    <property type="match status" value="2"/>
</dbReference>
<dbReference type="AlphaFoldDB" id="A0AA88RNS7"/>
<evidence type="ECO:0000256" key="1">
    <source>
        <dbReference type="ARBA" id="ARBA00004613"/>
    </source>
</evidence>
<evidence type="ECO:0000256" key="4">
    <source>
        <dbReference type="ARBA" id="ARBA00022729"/>
    </source>
</evidence>
<feature type="non-terminal residue" evidence="9">
    <location>
        <position position="1034"/>
    </location>
</feature>
<dbReference type="InterPro" id="IPR026891">
    <property type="entry name" value="Fn3-like"/>
</dbReference>
<reference evidence="9" key="1">
    <citation type="submission" date="2022-12" db="EMBL/GenBank/DDBJ databases">
        <title>Draft genome assemblies for two species of Escallonia (Escalloniales).</title>
        <authorList>
            <person name="Chanderbali A."/>
            <person name="Dervinis C."/>
            <person name="Anghel I."/>
            <person name="Soltis D."/>
            <person name="Soltis P."/>
            <person name="Zapata F."/>
        </authorList>
    </citation>
    <scope>NUCLEOTIDE SEQUENCE</scope>
    <source>
        <strain evidence="9">UCBG92.1500</strain>
        <tissue evidence="9">Leaf</tissue>
    </source>
</reference>
<dbReference type="InterPro" id="IPR044993">
    <property type="entry name" value="BXL"/>
</dbReference>
<accession>A0AA88RNS7</accession>
<dbReference type="GO" id="GO:0005576">
    <property type="term" value="C:extracellular region"/>
    <property type="evidence" value="ECO:0007669"/>
    <property type="project" value="UniProtKB-SubCell"/>
</dbReference>
<keyword evidence="5" id="KW-0378">Hydrolase</keyword>
<evidence type="ECO:0000256" key="5">
    <source>
        <dbReference type="ARBA" id="ARBA00022801"/>
    </source>
</evidence>
<proteinExistence type="inferred from homology"/>
<dbReference type="FunFam" id="3.20.20.300:FF:000004">
    <property type="entry name" value="probable beta-D-xylosidase 7"/>
    <property type="match status" value="1"/>
</dbReference>
<dbReference type="SUPFAM" id="SSF52279">
    <property type="entry name" value="Beta-D-glucan exohydrolase, C-terminal domain"/>
    <property type="match status" value="2"/>
</dbReference>
<evidence type="ECO:0000313" key="9">
    <source>
        <dbReference type="EMBL" id="KAK2989427.1"/>
    </source>
</evidence>
<dbReference type="Gene3D" id="2.60.40.10">
    <property type="entry name" value="Immunoglobulins"/>
    <property type="match status" value="2"/>
</dbReference>
<dbReference type="InterPro" id="IPR002772">
    <property type="entry name" value="Glyco_hydro_3_C"/>
</dbReference>
<keyword evidence="3" id="KW-0964">Secreted</keyword>
<gene>
    <name evidence="9" type="ORF">RJ640_017682</name>
</gene>
<feature type="domain" description="Fibronectin type III-like" evidence="8">
    <location>
        <begin position="716"/>
        <end position="788"/>
    </location>
</feature>
<evidence type="ECO:0000256" key="7">
    <source>
        <dbReference type="ARBA" id="ARBA00023295"/>
    </source>
</evidence>
<evidence type="ECO:0000256" key="6">
    <source>
        <dbReference type="ARBA" id="ARBA00023180"/>
    </source>
</evidence>
<dbReference type="GO" id="GO:0009044">
    <property type="term" value="F:xylan 1,4-beta-xylosidase activity"/>
    <property type="evidence" value="ECO:0007669"/>
    <property type="project" value="InterPro"/>
</dbReference>
<dbReference type="PANTHER" id="PTHR42721:SF3">
    <property type="entry name" value="BETA-D-XYLOSIDASE 5-RELATED"/>
    <property type="match status" value="1"/>
</dbReference>
<dbReference type="Gene3D" id="3.40.50.1700">
    <property type="entry name" value="Glycoside hydrolase family 3 C-terminal domain"/>
    <property type="match status" value="2"/>
</dbReference>
<dbReference type="InterPro" id="IPR017853">
    <property type="entry name" value="GH"/>
</dbReference>
<evidence type="ECO:0000256" key="2">
    <source>
        <dbReference type="ARBA" id="ARBA00005336"/>
    </source>
</evidence>
<feature type="domain" description="Fibronectin type III-like" evidence="8">
    <location>
        <begin position="909"/>
        <end position="981"/>
    </location>
</feature>
<dbReference type="InterPro" id="IPR001764">
    <property type="entry name" value="Glyco_hydro_3_N"/>
</dbReference>
<comment type="caution">
    <text evidence="9">The sequence shown here is derived from an EMBL/GenBank/DDBJ whole genome shotgun (WGS) entry which is preliminary data.</text>
</comment>
<comment type="similarity">
    <text evidence="2">Belongs to the glycosyl hydrolase 3 family.</text>
</comment>
<dbReference type="Proteomes" id="UP001187471">
    <property type="component" value="Unassembled WGS sequence"/>
</dbReference>
<dbReference type="GO" id="GO:0045493">
    <property type="term" value="P:xylan catabolic process"/>
    <property type="evidence" value="ECO:0007669"/>
    <property type="project" value="InterPro"/>
</dbReference>
<evidence type="ECO:0000256" key="3">
    <source>
        <dbReference type="ARBA" id="ARBA00022525"/>
    </source>
</evidence>
<keyword evidence="4" id="KW-0732">Signal</keyword>
<name>A0AA88RNS7_9ASTE</name>
<dbReference type="PANTHER" id="PTHR42721">
    <property type="entry name" value="SUGAR HYDROLASE-RELATED"/>
    <property type="match status" value="1"/>
</dbReference>
<organism evidence="9 10">
    <name type="scientific">Escallonia rubra</name>
    <dbReference type="NCBI Taxonomy" id="112253"/>
    <lineage>
        <taxon>Eukaryota</taxon>
        <taxon>Viridiplantae</taxon>
        <taxon>Streptophyta</taxon>
        <taxon>Embryophyta</taxon>
        <taxon>Tracheophyta</taxon>
        <taxon>Spermatophyta</taxon>
        <taxon>Magnoliopsida</taxon>
        <taxon>eudicotyledons</taxon>
        <taxon>Gunneridae</taxon>
        <taxon>Pentapetalae</taxon>
        <taxon>asterids</taxon>
        <taxon>campanulids</taxon>
        <taxon>Escalloniales</taxon>
        <taxon>Escalloniaceae</taxon>
        <taxon>Escallonia</taxon>
    </lineage>
</organism>
<evidence type="ECO:0000259" key="8">
    <source>
        <dbReference type="SMART" id="SM01217"/>
    </source>
</evidence>
<keyword evidence="7" id="KW-0326">Glycosidase</keyword>
<sequence>AIYSKEPLTPSFTSSYHFFSNLNHLALSLDQSIMANLHLSLMVTIVCFSLFFLANRVNGNACQNERQNFEFCNLSLPYEERVKDLISRLTLHEKAQLLVNDAPAVERLGLPRYQWWEEALHGLANSVGFGVHFNATVPGATSFPAVILSAGSFNESLWLEMGRVISTEARGMYNVHQAGLNYWSPTVNMYRDPRWGRGQETPGEDPLLSARYGVNYVRGLQEVQNNPNRLKVSACCKHYTAYDLDNWRGVNRKHFDAKVTEQDLEDSYQPAFRSCVEEGNVSCVMCSYNKVNGVPTCADQDLLKGVVRGKWGLNGYIASDCDSLEVIYSNMSYTSTPEDAVALALNAGLDMNCGSYYRSYVENAVHMNKVDEAVVDDALAHNFMVLMRLGFFDGFQDSLPYGHLGPADVCTQENQQLAVDAAKQGIVLLENNGSLPLSQTIVNKLAVIGPNANASKTMLSIYAGVPCRLTTPLQALYKYTSHLIYEPGCISVACEDQSMIEAASRAAALADATVLIVGLDQSFEAEDRDRLNLSLPGNQEKLVLEVVNAAKGPVILVIMSGGPVDLSFLNDSGIGAILWAGYPGEAGGDAVAQVVFGHYNPGGRLPFTWYPKEYVDQVDMTDMNMRANSSRNYPGRTYRFYSGNALYQFGHGMSYTQFTKTLTFAPSTVYVRSIGSSHISSPNSTQSVDISTVDCPSLRMHVIVELTNSGSTIGSHVMLVFAKPPNMVGFGGLPNLQLADFKRTEVESGKTEQVSFDINVCKHLSMVDPRGVRKLILGEHALIIGSSTEQQLTHQFNVARVSSKSDLSAASFKRLTMDRLNLSLPANQEKLVLEVVMSGGPVDLSFLNNGGIGGLLWAGYPSEAGGDAIAQVVFGYYNPVHGNFNVDCLSLRMHVIVELTNNGSGIGSHVMLVFVKPPYMVGLGGLPNIQLVDFKRTGVESGKTQQVTFDINVCKHLSVVDPQGVRKLNLGEHALIIGSSTEQQLTHYSSMWSELLAKFDVKSHKLHGVASWQNMCSLLANSSYGSINGDLVQM</sequence>
<dbReference type="FunFam" id="3.40.50.1700:FF:000001">
    <property type="entry name" value="probable beta-D-xylosidase 2"/>
    <property type="match status" value="1"/>
</dbReference>